<sequence length="468" mass="51644">MKKAIVIGAGASGLKAAYDLNQNGNFEVTVLEAESRVGGRIKTDHKSSAIGNHYDLGGAWFHDSLNNPVLDLGMELGVISIEKGTAYYDDKDRLYFGSEGHIDVVNNRANRVVEEMFQFIGGVFQTAPDTPDTSVKQMVDEYFKRYPHRHTEEQRQLARRLARYLELWSGVSWDRMSAKSASLELEGRNIYNVHGYDFLVNHLSKPLEGKIRTGEKVIAIDRSKSPVVVTTEKSTYEADYVVVTLPLGALRQLPEQGGVEWSPALPKALQASIDGVHMGALGKVVLEFDQAFWDVNQDQFVILPDENLAKETGKLTGLPPPFTYGTVIVNYAAAGKKLNNNPALVCLTQSPFTEWIESHPDQAWDYFGPEVEKLAVDKVKFTKPTNIIVTNWTQNPHFNGAYAAPYVGEDMVPLIAQLSGEHEGMGLGPAIEFAGEHTIFQATGTIQAAYLSGERAAKHIIDHSGHSN</sequence>
<dbReference type="OMA" id="HITSCPV"/>
<dbReference type="Gene3D" id="3.50.50.60">
    <property type="entry name" value="FAD/NAD(P)-binding domain"/>
    <property type="match status" value="1"/>
</dbReference>
<dbReference type="InterPro" id="IPR050281">
    <property type="entry name" value="Flavin_monoamine_oxidase"/>
</dbReference>
<dbReference type="OrthoDB" id="5046242at2759"/>
<name>A0A642UXQ2_DIURU</name>
<dbReference type="VEuPathDB" id="FungiDB:DIURU_000969"/>
<evidence type="ECO:0000313" key="3">
    <source>
        <dbReference type="Proteomes" id="UP000449547"/>
    </source>
</evidence>
<dbReference type="GO" id="GO:0016491">
    <property type="term" value="F:oxidoreductase activity"/>
    <property type="evidence" value="ECO:0007669"/>
    <property type="project" value="InterPro"/>
</dbReference>
<feature type="domain" description="Amine oxidase" evidence="1">
    <location>
        <begin position="12"/>
        <end position="461"/>
    </location>
</feature>
<reference evidence="2 3" key="1">
    <citation type="submission" date="2019-07" db="EMBL/GenBank/DDBJ databases">
        <title>Genome assembly of two rare yeast pathogens: Diutina rugosa and Trichomonascus ciferrii.</title>
        <authorList>
            <person name="Mixao V."/>
            <person name="Saus E."/>
            <person name="Hansen A."/>
            <person name="Lass-Flor C."/>
            <person name="Gabaldon T."/>
        </authorList>
    </citation>
    <scope>NUCLEOTIDE SEQUENCE [LARGE SCALE GENOMIC DNA]</scope>
    <source>
        <strain evidence="2 3">CBS 613</strain>
    </source>
</reference>
<organism evidence="2 3">
    <name type="scientific">Diutina rugosa</name>
    <name type="common">Yeast</name>
    <name type="synonym">Candida rugosa</name>
    <dbReference type="NCBI Taxonomy" id="5481"/>
    <lineage>
        <taxon>Eukaryota</taxon>
        <taxon>Fungi</taxon>
        <taxon>Dikarya</taxon>
        <taxon>Ascomycota</taxon>
        <taxon>Saccharomycotina</taxon>
        <taxon>Pichiomycetes</taxon>
        <taxon>Debaryomycetaceae</taxon>
        <taxon>Diutina</taxon>
    </lineage>
</organism>
<accession>A0A642UXQ2</accession>
<dbReference type="Proteomes" id="UP000449547">
    <property type="component" value="Unassembled WGS sequence"/>
</dbReference>
<dbReference type="GeneID" id="54779622"/>
<dbReference type="PANTHER" id="PTHR10742:SF410">
    <property type="entry name" value="LYSINE-SPECIFIC HISTONE DEMETHYLASE 2"/>
    <property type="match status" value="1"/>
</dbReference>
<dbReference type="Pfam" id="PF01593">
    <property type="entry name" value="Amino_oxidase"/>
    <property type="match status" value="1"/>
</dbReference>
<dbReference type="InterPro" id="IPR002937">
    <property type="entry name" value="Amino_oxidase"/>
</dbReference>
<dbReference type="SUPFAM" id="SSF51905">
    <property type="entry name" value="FAD/NAD(P)-binding domain"/>
    <property type="match status" value="1"/>
</dbReference>
<protein>
    <recommendedName>
        <fullName evidence="1">Amine oxidase domain-containing protein</fullName>
    </recommendedName>
</protein>
<comment type="caution">
    <text evidence="2">The sequence shown here is derived from an EMBL/GenBank/DDBJ whole genome shotgun (WGS) entry which is preliminary data.</text>
</comment>
<evidence type="ECO:0000259" key="1">
    <source>
        <dbReference type="Pfam" id="PF01593"/>
    </source>
</evidence>
<dbReference type="EMBL" id="SWFT01000033">
    <property type="protein sequence ID" value="KAA8906560.1"/>
    <property type="molecule type" value="Genomic_DNA"/>
</dbReference>
<gene>
    <name evidence="2" type="ORF">DIURU_000969</name>
</gene>
<keyword evidence="3" id="KW-1185">Reference proteome</keyword>
<dbReference type="SUPFAM" id="SSF54373">
    <property type="entry name" value="FAD-linked reductases, C-terminal domain"/>
    <property type="match status" value="1"/>
</dbReference>
<dbReference type="RefSeq" id="XP_034014201.1">
    <property type="nucleotide sequence ID" value="XM_034159275.1"/>
</dbReference>
<proteinExistence type="predicted"/>
<dbReference type="PANTHER" id="PTHR10742">
    <property type="entry name" value="FLAVIN MONOAMINE OXIDASE"/>
    <property type="match status" value="1"/>
</dbReference>
<dbReference type="Gene3D" id="3.90.660.10">
    <property type="match status" value="1"/>
</dbReference>
<dbReference type="InterPro" id="IPR036188">
    <property type="entry name" value="FAD/NAD-bd_sf"/>
</dbReference>
<dbReference type="AlphaFoldDB" id="A0A642UXQ2"/>
<evidence type="ECO:0000313" key="2">
    <source>
        <dbReference type="EMBL" id="KAA8906560.1"/>
    </source>
</evidence>